<keyword evidence="2" id="KW-0808">Transferase</keyword>
<dbReference type="InterPro" id="IPR013103">
    <property type="entry name" value="RVT_2"/>
</dbReference>
<evidence type="ECO:0000259" key="1">
    <source>
        <dbReference type="Pfam" id="PF07727"/>
    </source>
</evidence>
<dbReference type="Pfam" id="PF07727">
    <property type="entry name" value="RVT_2"/>
    <property type="match status" value="1"/>
</dbReference>
<dbReference type="GO" id="GO:0003964">
    <property type="term" value="F:RNA-directed DNA polymerase activity"/>
    <property type="evidence" value="ECO:0007669"/>
    <property type="project" value="UniProtKB-KW"/>
</dbReference>
<dbReference type="VEuPathDB" id="FungiDB:VP01_3093g4"/>
<accession>A0A0L6V1E0</accession>
<feature type="domain" description="Reverse transcriptase Ty1/copia-type" evidence="1">
    <location>
        <begin position="51"/>
        <end position="121"/>
    </location>
</feature>
<sequence length="122" mass="14520">MTHLNQAKKIQIQYSRRSPEIQRMTLRTRVSSDKWDVIQRELHSNWKSPNSFDFQGVFLHAPLSEEIFIKNPKGVNRQAPYLKLKKYLYGLNQSPKNWYKTLTVWLNLIGFSESNCDPFLYI</sequence>
<evidence type="ECO:0000313" key="2">
    <source>
        <dbReference type="EMBL" id="KNZ53950.1"/>
    </source>
</evidence>
<dbReference type="OrthoDB" id="3054497at2759"/>
<dbReference type="Proteomes" id="UP000037035">
    <property type="component" value="Unassembled WGS sequence"/>
</dbReference>
<protein>
    <submittedName>
        <fullName evidence="2">Reverse transcriptase-like protein</fullName>
    </submittedName>
</protein>
<gene>
    <name evidence="2" type="ORF">VP01_3093g4</name>
</gene>
<reference evidence="2 3" key="1">
    <citation type="submission" date="2015-08" db="EMBL/GenBank/DDBJ databases">
        <title>Next Generation Sequencing and Analysis of the Genome of Puccinia sorghi L Schw, the Causal Agent of Maize Common Rust.</title>
        <authorList>
            <person name="Rochi L."/>
            <person name="Burguener G."/>
            <person name="Darino M."/>
            <person name="Turjanski A."/>
            <person name="Kreff E."/>
            <person name="Dieguez M.J."/>
            <person name="Sacco F."/>
        </authorList>
    </citation>
    <scope>NUCLEOTIDE SEQUENCE [LARGE SCALE GENOMIC DNA]</scope>
    <source>
        <strain evidence="2 3">RO10H11247</strain>
    </source>
</reference>
<dbReference type="AlphaFoldDB" id="A0A0L6V1E0"/>
<keyword evidence="3" id="KW-1185">Reference proteome</keyword>
<evidence type="ECO:0000313" key="3">
    <source>
        <dbReference type="Proteomes" id="UP000037035"/>
    </source>
</evidence>
<organism evidence="2 3">
    <name type="scientific">Puccinia sorghi</name>
    <dbReference type="NCBI Taxonomy" id="27349"/>
    <lineage>
        <taxon>Eukaryota</taxon>
        <taxon>Fungi</taxon>
        <taxon>Dikarya</taxon>
        <taxon>Basidiomycota</taxon>
        <taxon>Pucciniomycotina</taxon>
        <taxon>Pucciniomycetes</taxon>
        <taxon>Pucciniales</taxon>
        <taxon>Pucciniaceae</taxon>
        <taxon>Puccinia</taxon>
    </lineage>
</organism>
<keyword evidence="2" id="KW-0695">RNA-directed DNA polymerase</keyword>
<dbReference type="EMBL" id="LAVV01008050">
    <property type="protein sequence ID" value="KNZ53950.1"/>
    <property type="molecule type" value="Genomic_DNA"/>
</dbReference>
<name>A0A0L6V1E0_9BASI</name>
<keyword evidence="2" id="KW-0548">Nucleotidyltransferase</keyword>
<comment type="caution">
    <text evidence="2">The sequence shown here is derived from an EMBL/GenBank/DDBJ whole genome shotgun (WGS) entry which is preliminary data.</text>
</comment>
<proteinExistence type="predicted"/>